<dbReference type="EMBL" id="JACXWD010000017">
    <property type="protein sequence ID" value="MBD3867849.1"/>
    <property type="molecule type" value="Genomic_DNA"/>
</dbReference>
<dbReference type="Proteomes" id="UP000648239">
    <property type="component" value="Unassembled WGS sequence"/>
</dbReference>
<name>A0A8J6Y260_9BACT</name>
<dbReference type="InterPro" id="IPR036059">
    <property type="entry name" value="TldD/PmbA_sf"/>
</dbReference>
<dbReference type="GO" id="GO:0008237">
    <property type="term" value="F:metallopeptidase activity"/>
    <property type="evidence" value="ECO:0007669"/>
    <property type="project" value="InterPro"/>
</dbReference>
<organism evidence="2 3">
    <name type="scientific">Candidatus Polarisedimenticola svalbardensis</name>
    <dbReference type="NCBI Taxonomy" id="2886004"/>
    <lineage>
        <taxon>Bacteria</taxon>
        <taxon>Pseudomonadati</taxon>
        <taxon>Acidobacteriota</taxon>
        <taxon>Candidatus Polarisedimenticolia</taxon>
        <taxon>Candidatus Polarisedimenticolales</taxon>
        <taxon>Candidatus Polarisedimenticolaceae</taxon>
        <taxon>Candidatus Polarisedimenticola</taxon>
    </lineage>
</organism>
<proteinExistence type="predicted"/>
<feature type="region of interest" description="Disordered" evidence="1">
    <location>
        <begin position="104"/>
        <end position="136"/>
    </location>
</feature>
<dbReference type="AlphaFoldDB" id="A0A8J6Y260"/>
<dbReference type="Gene3D" id="3.30.2290.10">
    <property type="entry name" value="PmbA/TldD superfamily"/>
    <property type="match status" value="1"/>
</dbReference>
<evidence type="ECO:0000313" key="2">
    <source>
        <dbReference type="EMBL" id="MBD3867849.1"/>
    </source>
</evidence>
<dbReference type="InterPro" id="IPR035068">
    <property type="entry name" value="TldD/PmbA_N"/>
</dbReference>
<sequence>MSSDIGSTLSSRDPDSLLEHLQHLMESGPGTPVGQALELFLRCTERVRVALPGSDSGETLARSSEAGMAVRRFLDQDRKAGFATANLCDIGHYLKALRNADQDPVPVDAGLGPAGPDRERSGSSPWLDTGREEGPGEAELSSWLADAVDQVEAAAGRITPIRVKQGWVESGRTAEAILTSRGLRAGRSRARTWAALQVVSEGGGELFHRPRLLVGERAGGLPDVEPVLERLQAFPFFHKEAGLTPGAPLVFLPEAAATLIQAVVTLFHGAGERTGEPVGRGWCLTDDPHRLEMPFGGQFDDTGRGSQVLKLADGAHSLATLGEEGHGWRRSFRDPPQRSFSNLVVAETGETRPEHGFLVSELRILRLSPKRFLAVAHGNSLEDGTPAADGGRIRFTFNPWRIPARIRGTCGRSRNTALGVATPELVLESGKSVHFV</sequence>
<comment type="caution">
    <text evidence="2">The sequence shown here is derived from an EMBL/GenBank/DDBJ whole genome shotgun (WGS) entry which is preliminary data.</text>
</comment>
<accession>A0A8J6Y260</accession>
<protein>
    <recommendedName>
        <fullName evidence="4">TldD/PmbA family protein</fullName>
    </recommendedName>
</protein>
<dbReference type="GO" id="GO:0006508">
    <property type="term" value="P:proteolysis"/>
    <property type="evidence" value="ECO:0007669"/>
    <property type="project" value="InterPro"/>
</dbReference>
<evidence type="ECO:0008006" key="4">
    <source>
        <dbReference type="Google" id="ProtNLM"/>
    </source>
</evidence>
<evidence type="ECO:0000313" key="3">
    <source>
        <dbReference type="Proteomes" id="UP000648239"/>
    </source>
</evidence>
<evidence type="ECO:0000256" key="1">
    <source>
        <dbReference type="SAM" id="MobiDB-lite"/>
    </source>
</evidence>
<dbReference type="SUPFAM" id="SSF111283">
    <property type="entry name" value="Putative modulator of DNA gyrase, PmbA/TldD"/>
    <property type="match status" value="1"/>
</dbReference>
<gene>
    <name evidence="2" type="ORF">IFK94_06985</name>
</gene>
<reference evidence="2 3" key="1">
    <citation type="submission" date="2020-08" db="EMBL/GenBank/DDBJ databases">
        <title>Acidobacteriota in marine sediments use diverse sulfur dissimilation pathways.</title>
        <authorList>
            <person name="Wasmund K."/>
        </authorList>
    </citation>
    <scope>NUCLEOTIDE SEQUENCE [LARGE SCALE GENOMIC DNA]</scope>
    <source>
        <strain evidence="2">MAG AM4</strain>
    </source>
</reference>